<protein>
    <submittedName>
        <fullName evidence="4">Response regulator</fullName>
    </submittedName>
</protein>
<evidence type="ECO:0000313" key="5">
    <source>
        <dbReference type="Proteomes" id="UP000031671"/>
    </source>
</evidence>
<dbReference type="InterPro" id="IPR001789">
    <property type="entry name" value="Sig_transdc_resp-reg_receiver"/>
</dbReference>
<feature type="domain" description="Response regulatory" evidence="3">
    <location>
        <begin position="5"/>
        <end position="129"/>
    </location>
</feature>
<dbReference type="EMBL" id="BBRZ01000035">
    <property type="protein sequence ID" value="GAM56721.1"/>
    <property type="molecule type" value="Genomic_DNA"/>
</dbReference>
<gene>
    <name evidence="4" type="ORF">JCM19231_3140</name>
</gene>
<dbReference type="PROSITE" id="PS50110">
    <property type="entry name" value="RESPONSE_REGULATORY"/>
    <property type="match status" value="1"/>
</dbReference>
<dbReference type="GO" id="GO:0000160">
    <property type="term" value="P:phosphorelay signal transduction system"/>
    <property type="evidence" value="ECO:0007669"/>
    <property type="project" value="InterPro"/>
</dbReference>
<dbReference type="PANTHER" id="PTHR44591">
    <property type="entry name" value="STRESS RESPONSE REGULATOR PROTEIN 1"/>
    <property type="match status" value="1"/>
</dbReference>
<feature type="modified residue" description="4-aspartylphosphate" evidence="2">
    <location>
        <position position="61"/>
    </location>
</feature>
<reference evidence="4 5" key="2">
    <citation type="submission" date="2015-01" db="EMBL/GenBank/DDBJ databases">
        <authorList>
            <consortium name="NBRP consortium"/>
            <person name="Sawabe T."/>
            <person name="Meirelles P."/>
            <person name="Feng G."/>
            <person name="Sayaka M."/>
            <person name="Hattori M."/>
            <person name="Ohkuma M."/>
        </authorList>
    </citation>
    <scope>NUCLEOTIDE SEQUENCE [LARGE SCALE GENOMIC DNA]</scope>
    <source>
        <strain evidence="5">JCM 19231</strain>
    </source>
</reference>
<dbReference type="SMART" id="SM00448">
    <property type="entry name" value="REC"/>
    <property type="match status" value="1"/>
</dbReference>
<evidence type="ECO:0000259" key="3">
    <source>
        <dbReference type="PROSITE" id="PS50110"/>
    </source>
</evidence>
<dbReference type="Pfam" id="PF00072">
    <property type="entry name" value="Response_reg"/>
    <property type="match status" value="1"/>
</dbReference>
<evidence type="ECO:0000313" key="4">
    <source>
        <dbReference type="EMBL" id="GAM56721.1"/>
    </source>
</evidence>
<dbReference type="RefSeq" id="WP_261833244.1">
    <property type="nucleotide sequence ID" value="NZ_AP024881.1"/>
</dbReference>
<accession>A0A0B8NS14</accession>
<keyword evidence="1 2" id="KW-0597">Phosphoprotein</keyword>
<dbReference type="InterPro" id="IPR050595">
    <property type="entry name" value="Bact_response_regulator"/>
</dbReference>
<dbReference type="AlphaFoldDB" id="A0A0B8NS14"/>
<evidence type="ECO:0000256" key="1">
    <source>
        <dbReference type="ARBA" id="ARBA00022553"/>
    </source>
</evidence>
<dbReference type="Proteomes" id="UP000031671">
    <property type="component" value="Unassembled WGS sequence"/>
</dbReference>
<organism evidence="4 5">
    <name type="scientific">Vibrio ishigakensis</name>
    <dbReference type="NCBI Taxonomy" id="1481914"/>
    <lineage>
        <taxon>Bacteria</taxon>
        <taxon>Pseudomonadati</taxon>
        <taxon>Pseudomonadota</taxon>
        <taxon>Gammaproteobacteria</taxon>
        <taxon>Vibrionales</taxon>
        <taxon>Vibrionaceae</taxon>
        <taxon>Vibrio</taxon>
    </lineage>
</organism>
<keyword evidence="5" id="KW-1185">Reference proteome</keyword>
<dbReference type="Gene3D" id="3.40.50.2300">
    <property type="match status" value="1"/>
</dbReference>
<dbReference type="PANTHER" id="PTHR44591:SF3">
    <property type="entry name" value="RESPONSE REGULATORY DOMAIN-CONTAINING PROTEIN"/>
    <property type="match status" value="1"/>
</dbReference>
<name>A0A0B8NS14_9VIBR</name>
<proteinExistence type="predicted"/>
<comment type="caution">
    <text evidence="4">The sequence shown here is derived from an EMBL/GenBank/DDBJ whole genome shotgun (WGS) entry which is preliminary data.</text>
</comment>
<sequence>MDKLLLLCVDDERDVLDSVVRDLGPFTAFCEVEATESVAEAREVIEEYQAESVPLALILCDHIMPEETGIPFLIELNQKSETKACKKILLTGQADLNDTVEAVNHHCLDFFVAKPWKVEVLQQTIKQHLTDYVIEQFENPMQWAQHLDSAKILQAMADKRIQFGE</sequence>
<dbReference type="InterPro" id="IPR011006">
    <property type="entry name" value="CheY-like_superfamily"/>
</dbReference>
<evidence type="ECO:0000256" key="2">
    <source>
        <dbReference type="PROSITE-ProRule" id="PRU00169"/>
    </source>
</evidence>
<dbReference type="SUPFAM" id="SSF52172">
    <property type="entry name" value="CheY-like"/>
    <property type="match status" value="1"/>
</dbReference>
<reference evidence="4 5" key="1">
    <citation type="submission" date="2015-01" db="EMBL/GenBank/DDBJ databases">
        <title>Vibrio sp. C1 JCM 19231 whole genome shotgun sequence.</title>
        <authorList>
            <person name="Sawabe T."/>
            <person name="Meirelles P."/>
            <person name="Feng G."/>
            <person name="Sayaka M."/>
            <person name="Hattori M."/>
            <person name="Ohkuma M."/>
        </authorList>
    </citation>
    <scope>NUCLEOTIDE SEQUENCE [LARGE SCALE GENOMIC DNA]</scope>
    <source>
        <strain evidence="5">JCM 19231</strain>
    </source>
</reference>